<feature type="compositionally biased region" description="Low complexity" evidence="1">
    <location>
        <begin position="185"/>
        <end position="202"/>
    </location>
</feature>
<protein>
    <submittedName>
        <fullName evidence="3">Basic proline-rich protein-like</fullName>
    </submittedName>
</protein>
<evidence type="ECO:0000313" key="2">
    <source>
        <dbReference type="Proteomes" id="UP001652663"/>
    </source>
</evidence>
<dbReference type="GeneID" id="139186529"/>
<feature type="compositionally biased region" description="Low complexity" evidence="1">
    <location>
        <begin position="211"/>
        <end position="241"/>
    </location>
</feature>
<name>A0ABM4TBH6_BOSIN</name>
<feature type="region of interest" description="Disordered" evidence="1">
    <location>
        <begin position="111"/>
        <end position="284"/>
    </location>
</feature>
<reference evidence="2" key="1">
    <citation type="submission" date="2025-05" db="UniProtKB">
        <authorList>
            <consortium name="RefSeq"/>
        </authorList>
    </citation>
    <scope>NUCLEOTIDE SEQUENCE [LARGE SCALE GENOMIC DNA]</scope>
</reference>
<reference evidence="3" key="2">
    <citation type="submission" date="2025-08" db="UniProtKB">
        <authorList>
            <consortium name="RefSeq"/>
        </authorList>
    </citation>
    <scope>IDENTIFICATION</scope>
    <source>
        <tissue evidence="3">Blood</tissue>
    </source>
</reference>
<dbReference type="RefSeq" id="XP_070657398.1">
    <property type="nucleotide sequence ID" value="XM_070801297.1"/>
</dbReference>
<sequence>MPLALRAFSAPPKTRRLLGVSYSREQVKEEKQIVVLLISKKSFTLVVFERSRPPTPPAPLDAPVLGPLQLSRNFFQGPGPRGRRPRGPPSSGPGLLSLAVRARLERLCSVNEPPNGPALFAPGCVPRKSPPGEPSPAPVRGRGVGGSDPGGPRPGRTPGVCRARPEPSPGPARPAGSGHTPLTWARQGAQALSAGAAAGASAPRPPELDSSGAAPGRAVAAAAWAAADRGRASARSPSAAPAGPPPPPESEQQLLGWKSHCPHAPAARARRKTKSIEPQGVIEG</sequence>
<accession>A0ABM4TBH6</accession>
<keyword evidence="2" id="KW-1185">Reference proteome</keyword>
<feature type="region of interest" description="Disordered" evidence="1">
    <location>
        <begin position="70"/>
        <end position="95"/>
    </location>
</feature>
<gene>
    <name evidence="3" type="primary">LOC139186529</name>
</gene>
<evidence type="ECO:0000256" key="1">
    <source>
        <dbReference type="SAM" id="MobiDB-lite"/>
    </source>
</evidence>
<dbReference type="Proteomes" id="UP001652663">
    <property type="component" value="Chromosome 2"/>
</dbReference>
<evidence type="ECO:0000313" key="3">
    <source>
        <dbReference type="RefSeq" id="XP_070657398.1"/>
    </source>
</evidence>
<feature type="compositionally biased region" description="Pro residues" evidence="1">
    <location>
        <begin position="128"/>
        <end position="137"/>
    </location>
</feature>
<proteinExistence type="predicted"/>
<organism evidence="2 3">
    <name type="scientific">Bos indicus</name>
    <name type="common">Zebu</name>
    <dbReference type="NCBI Taxonomy" id="9915"/>
    <lineage>
        <taxon>Eukaryota</taxon>
        <taxon>Metazoa</taxon>
        <taxon>Chordata</taxon>
        <taxon>Craniata</taxon>
        <taxon>Vertebrata</taxon>
        <taxon>Euteleostomi</taxon>
        <taxon>Mammalia</taxon>
        <taxon>Eutheria</taxon>
        <taxon>Laurasiatheria</taxon>
        <taxon>Artiodactyla</taxon>
        <taxon>Ruminantia</taxon>
        <taxon>Pecora</taxon>
        <taxon>Bovidae</taxon>
        <taxon>Bovinae</taxon>
        <taxon>Bos</taxon>
    </lineage>
</organism>